<dbReference type="Proteomes" id="UP000248688">
    <property type="component" value="Chromosome"/>
</dbReference>
<dbReference type="InterPro" id="IPR009282">
    <property type="entry name" value="DUF937"/>
</dbReference>
<dbReference type="OrthoDB" id="1467572at2"/>
<keyword evidence="2" id="KW-1185">Reference proteome</keyword>
<evidence type="ECO:0008006" key="3">
    <source>
        <dbReference type="Google" id="ProtNLM"/>
    </source>
</evidence>
<evidence type="ECO:0000313" key="2">
    <source>
        <dbReference type="Proteomes" id="UP000248688"/>
    </source>
</evidence>
<evidence type="ECO:0000313" key="1">
    <source>
        <dbReference type="EMBL" id="AWW32828.1"/>
    </source>
</evidence>
<gene>
    <name evidence="1" type="ORF">DN752_23285</name>
</gene>
<dbReference type="KEGG" id="est:DN752_23285"/>
<dbReference type="AlphaFoldDB" id="A0A2Z4IQC3"/>
<proteinExistence type="predicted"/>
<name>A0A2Z4IQC3_9BACT</name>
<reference evidence="1 2" key="1">
    <citation type="submission" date="2018-06" db="EMBL/GenBank/DDBJ databases">
        <title>Echinicola strongylocentroti sp. nov., isolated from a sea urchin Strongylocentrotus intermedius.</title>
        <authorList>
            <person name="Bae S.S."/>
        </authorList>
    </citation>
    <scope>NUCLEOTIDE SEQUENCE [LARGE SCALE GENOMIC DNA]</scope>
    <source>
        <strain evidence="1 2">MEBiC08714</strain>
    </source>
</reference>
<protein>
    <recommendedName>
        <fullName evidence="3">DUF937 domain-containing protein</fullName>
    </recommendedName>
</protein>
<dbReference type="Pfam" id="PF06078">
    <property type="entry name" value="DUF937"/>
    <property type="match status" value="1"/>
</dbReference>
<dbReference type="EMBL" id="CP030041">
    <property type="protein sequence ID" value="AWW32828.1"/>
    <property type="molecule type" value="Genomic_DNA"/>
</dbReference>
<organism evidence="1 2">
    <name type="scientific">Echinicola strongylocentroti</name>
    <dbReference type="NCBI Taxonomy" id="1795355"/>
    <lineage>
        <taxon>Bacteria</taxon>
        <taxon>Pseudomonadati</taxon>
        <taxon>Bacteroidota</taxon>
        <taxon>Cytophagia</taxon>
        <taxon>Cytophagales</taxon>
        <taxon>Cyclobacteriaceae</taxon>
        <taxon>Echinicola</taxon>
    </lineage>
</organism>
<dbReference type="RefSeq" id="WP_112786200.1">
    <property type="nucleotide sequence ID" value="NZ_CP030041.1"/>
</dbReference>
<accession>A0A2Z4IQC3</accession>
<sequence>MINEILKNVGPEVISKITSQFGLSEEQASKAVDTTQESLTATATKEAAGGNLDGLLNMINQGSGAAGGSMFQKFAGNLASDYISKLGVSEGIAQQISNFVLPLVLDKILGQTGGNAGKGDLMKLIGGSAGDILKGKAGDMLGGLGNMFK</sequence>